<dbReference type="InterPro" id="IPR051310">
    <property type="entry name" value="MCP_chemotaxis"/>
</dbReference>
<comment type="similarity">
    <text evidence="3">Belongs to the methyl-accepting chemotaxis (MCP) protein family.</text>
</comment>
<evidence type="ECO:0000259" key="8">
    <source>
        <dbReference type="PROSITE" id="PS50192"/>
    </source>
</evidence>
<reference evidence="9 10" key="1">
    <citation type="submission" date="2018-07" db="EMBL/GenBank/DDBJ databases">
        <title>Comparative genomes isolates from brazilian mangrove.</title>
        <authorList>
            <person name="De Araujo J.E."/>
            <person name="Taketani R.G."/>
            <person name="Silva M.C.P."/>
            <person name="Lourenco M.V."/>
            <person name="Oliveira V.M."/>
            <person name="Andreote F.D."/>
        </authorList>
    </citation>
    <scope>NUCLEOTIDE SEQUENCE [LARGE SCALE GENOMIC DNA]</scope>
    <source>
        <strain evidence="9 10">HEX PRIS-MGV</strain>
    </source>
</reference>
<proteinExistence type="inferred from homology"/>
<dbReference type="GO" id="GO:0006935">
    <property type="term" value="P:chemotaxis"/>
    <property type="evidence" value="ECO:0007669"/>
    <property type="project" value="InterPro"/>
</dbReference>
<keyword evidence="4" id="KW-0807">Transducer</keyword>
<organism evidence="9 10">
    <name type="scientific">Bremerella cremea</name>
    <dbReference type="NCBI Taxonomy" id="1031537"/>
    <lineage>
        <taxon>Bacteria</taxon>
        <taxon>Pseudomonadati</taxon>
        <taxon>Planctomycetota</taxon>
        <taxon>Planctomycetia</taxon>
        <taxon>Pirellulales</taxon>
        <taxon>Pirellulaceae</taxon>
        <taxon>Bremerella</taxon>
    </lineage>
</organism>
<feature type="domain" description="Methyl-accepting transducer" evidence="7">
    <location>
        <begin position="225"/>
        <end position="454"/>
    </location>
</feature>
<dbReference type="PRINTS" id="PR00260">
    <property type="entry name" value="CHEMTRNSDUCR"/>
</dbReference>
<dbReference type="CDD" id="cd19411">
    <property type="entry name" value="MCP2201-like_sensor"/>
    <property type="match status" value="1"/>
</dbReference>
<evidence type="ECO:0000256" key="6">
    <source>
        <dbReference type="SAM" id="MobiDB-lite"/>
    </source>
</evidence>
<dbReference type="PROSITE" id="PS50192">
    <property type="entry name" value="T_SNARE"/>
    <property type="match status" value="1"/>
</dbReference>
<feature type="compositionally biased region" description="Polar residues" evidence="6">
    <location>
        <begin position="490"/>
        <end position="500"/>
    </location>
</feature>
<dbReference type="EMBL" id="QPEX01000010">
    <property type="protein sequence ID" value="RCS53904.1"/>
    <property type="molecule type" value="Genomic_DNA"/>
</dbReference>
<dbReference type="Pfam" id="PF12729">
    <property type="entry name" value="4HB_MCP_1"/>
    <property type="match status" value="1"/>
</dbReference>
<dbReference type="PANTHER" id="PTHR43531">
    <property type="entry name" value="PROTEIN ICFG"/>
    <property type="match status" value="1"/>
</dbReference>
<keyword evidence="2" id="KW-0488">Methylation</keyword>
<evidence type="ECO:0000256" key="4">
    <source>
        <dbReference type="PROSITE-ProRule" id="PRU00284"/>
    </source>
</evidence>
<feature type="domain" description="T-SNARE coiled-coil homology" evidence="8">
    <location>
        <begin position="384"/>
        <end position="446"/>
    </location>
</feature>
<name>A0A368KWQ2_9BACT</name>
<comment type="subcellular location">
    <subcellularLocation>
        <location evidence="1">Membrane</location>
    </subcellularLocation>
</comment>
<dbReference type="PANTHER" id="PTHR43531:SF14">
    <property type="entry name" value="METHYL-ACCEPTING CHEMOTAXIS PROTEIN I-RELATED"/>
    <property type="match status" value="1"/>
</dbReference>
<evidence type="ECO:0000313" key="9">
    <source>
        <dbReference type="EMBL" id="RCS53904.1"/>
    </source>
</evidence>
<dbReference type="InterPro" id="IPR004089">
    <property type="entry name" value="MCPsignal_dom"/>
</dbReference>
<dbReference type="Pfam" id="PF00015">
    <property type="entry name" value="MCPsignal"/>
    <property type="match status" value="1"/>
</dbReference>
<sequence>MSWFNRMSVGKKLFCSFSFLLVLMLVMGSVAIWKMASLNENADQIAKSWLPGVIAASEINRDLNNYRAWEYTHLTSEDPKEMAEAEKMLADLKANMEEKLQAAKAATSGAKETELLESMGQAMAGYFAETDKWMPLSKANKNDEAEEVLKTSSRELSETFRDLARKEVTLNAEGADKEVEQAISAYQTGRNVTLIILGINVVLGIGIATWISRWFTRAIVEVDDISASVASASQQLAAASEQLSSGAQQSASSLEETASSLEEITATVRQNADNADQANQLANNSRETAEKGGAVVANAVTAMGEINQASRKIADIITTIDEIAFQTNLLALNAAVEAARAGEQGRGFAVVAGEVRNLAQRSASAAREIKTLIEDSVDKVEVGSNLVNKSGETLEEIVTSVKRVTDIVAEIAAASREQTSGIEQINKAVAQMDQVTQSNASQTEEMSGTAVSLSEQAEQLKVVVSQFNLNRETINQAPKSKPRNLPSHEPSYTSRSNGTAKKQYGVVKSAVPRREEMDLVGAGMGHDGFEEF</sequence>
<evidence type="ECO:0000256" key="2">
    <source>
        <dbReference type="ARBA" id="ARBA00022481"/>
    </source>
</evidence>
<dbReference type="FunFam" id="1.10.287.950:FF:000001">
    <property type="entry name" value="Methyl-accepting chemotaxis sensory transducer"/>
    <property type="match status" value="1"/>
</dbReference>
<dbReference type="SMART" id="SM00283">
    <property type="entry name" value="MA"/>
    <property type="match status" value="1"/>
</dbReference>
<dbReference type="SUPFAM" id="SSF58104">
    <property type="entry name" value="Methyl-accepting chemotaxis protein (MCP) signaling domain"/>
    <property type="match status" value="1"/>
</dbReference>
<keyword evidence="5" id="KW-0175">Coiled coil</keyword>
<dbReference type="InterPro" id="IPR024478">
    <property type="entry name" value="HlyB_4HB_MCP"/>
</dbReference>
<dbReference type="InterPro" id="IPR004090">
    <property type="entry name" value="Chemotax_Me-accpt_rcpt"/>
</dbReference>
<evidence type="ECO:0000256" key="5">
    <source>
        <dbReference type="SAM" id="Coils"/>
    </source>
</evidence>
<dbReference type="PROSITE" id="PS50111">
    <property type="entry name" value="CHEMOTAXIS_TRANSDUC_2"/>
    <property type="match status" value="1"/>
</dbReference>
<feature type="coiled-coil region" evidence="5">
    <location>
        <begin position="82"/>
        <end position="113"/>
    </location>
</feature>
<dbReference type="GO" id="GO:0005886">
    <property type="term" value="C:plasma membrane"/>
    <property type="evidence" value="ECO:0007669"/>
    <property type="project" value="TreeGrafter"/>
</dbReference>
<dbReference type="InterPro" id="IPR000727">
    <property type="entry name" value="T_SNARE_dom"/>
</dbReference>
<dbReference type="AlphaFoldDB" id="A0A368KWQ2"/>
<dbReference type="CDD" id="cd11386">
    <property type="entry name" value="MCP_signal"/>
    <property type="match status" value="1"/>
</dbReference>
<dbReference type="Proteomes" id="UP000253562">
    <property type="component" value="Unassembled WGS sequence"/>
</dbReference>
<dbReference type="GO" id="GO:0007165">
    <property type="term" value="P:signal transduction"/>
    <property type="evidence" value="ECO:0007669"/>
    <property type="project" value="UniProtKB-KW"/>
</dbReference>
<dbReference type="RefSeq" id="WP_114366968.1">
    <property type="nucleotide sequence ID" value="NZ_QPEX01000010.1"/>
</dbReference>
<comment type="caution">
    <text evidence="9">The sequence shown here is derived from an EMBL/GenBank/DDBJ whole genome shotgun (WGS) entry which is preliminary data.</text>
</comment>
<evidence type="ECO:0000256" key="3">
    <source>
        <dbReference type="ARBA" id="ARBA00029447"/>
    </source>
</evidence>
<feature type="region of interest" description="Disordered" evidence="6">
    <location>
        <begin position="473"/>
        <end position="510"/>
    </location>
</feature>
<gene>
    <name evidence="9" type="ORF">DTL42_01680</name>
</gene>
<evidence type="ECO:0000259" key="7">
    <source>
        <dbReference type="PROSITE" id="PS50111"/>
    </source>
</evidence>
<protein>
    <submittedName>
        <fullName evidence="9">Methyl-accepting chemotaxis protein</fullName>
    </submittedName>
</protein>
<dbReference type="GO" id="GO:0004888">
    <property type="term" value="F:transmembrane signaling receptor activity"/>
    <property type="evidence" value="ECO:0007669"/>
    <property type="project" value="InterPro"/>
</dbReference>
<dbReference type="InterPro" id="IPR047347">
    <property type="entry name" value="YvaQ-like_sensor"/>
</dbReference>
<accession>A0A368KWQ2</accession>
<evidence type="ECO:0000313" key="10">
    <source>
        <dbReference type="Proteomes" id="UP000253562"/>
    </source>
</evidence>
<dbReference type="Gene3D" id="1.10.287.950">
    <property type="entry name" value="Methyl-accepting chemotaxis protein"/>
    <property type="match status" value="1"/>
</dbReference>
<evidence type="ECO:0000256" key="1">
    <source>
        <dbReference type="ARBA" id="ARBA00004370"/>
    </source>
</evidence>